<name>A0ABD0V7G7_DENTH</name>
<dbReference type="EMBL" id="JANQDX010000007">
    <property type="protein sequence ID" value="KAL0920925.1"/>
    <property type="molecule type" value="Genomic_DNA"/>
</dbReference>
<accession>A0ABD0V7G7</accession>
<reference evidence="1 2" key="1">
    <citation type="journal article" date="2024" name="Plant Biotechnol. J.">
        <title>Dendrobium thyrsiflorum genome and its molecular insights into genes involved in important horticultural traits.</title>
        <authorList>
            <person name="Chen B."/>
            <person name="Wang J.Y."/>
            <person name="Zheng P.J."/>
            <person name="Li K.L."/>
            <person name="Liang Y.M."/>
            <person name="Chen X.F."/>
            <person name="Zhang C."/>
            <person name="Zhao X."/>
            <person name="He X."/>
            <person name="Zhang G.Q."/>
            <person name="Liu Z.J."/>
            <person name="Xu Q."/>
        </authorList>
    </citation>
    <scope>NUCLEOTIDE SEQUENCE [LARGE SCALE GENOMIC DNA]</scope>
    <source>
        <strain evidence="1">GZMU011</strain>
    </source>
</reference>
<dbReference type="Proteomes" id="UP001552299">
    <property type="component" value="Unassembled WGS sequence"/>
</dbReference>
<keyword evidence="2" id="KW-1185">Reference proteome</keyword>
<organism evidence="1 2">
    <name type="scientific">Dendrobium thyrsiflorum</name>
    <name type="common">Pinecone-like raceme dendrobium</name>
    <name type="synonym">Orchid</name>
    <dbReference type="NCBI Taxonomy" id="117978"/>
    <lineage>
        <taxon>Eukaryota</taxon>
        <taxon>Viridiplantae</taxon>
        <taxon>Streptophyta</taxon>
        <taxon>Embryophyta</taxon>
        <taxon>Tracheophyta</taxon>
        <taxon>Spermatophyta</taxon>
        <taxon>Magnoliopsida</taxon>
        <taxon>Liliopsida</taxon>
        <taxon>Asparagales</taxon>
        <taxon>Orchidaceae</taxon>
        <taxon>Epidendroideae</taxon>
        <taxon>Malaxideae</taxon>
        <taxon>Dendrobiinae</taxon>
        <taxon>Dendrobium</taxon>
    </lineage>
</organism>
<sequence length="81" mass="8743">MALPSPARDCSWRFSWIGDPMIGYMDEDGAWRVGGVPGEVHGSSSIGRRQNDPAHVANLAILVVVLHRHDGAGDHVVILLC</sequence>
<comment type="caution">
    <text evidence="1">The sequence shown here is derived from an EMBL/GenBank/DDBJ whole genome shotgun (WGS) entry which is preliminary data.</text>
</comment>
<gene>
    <name evidence="1" type="ORF">M5K25_007944</name>
</gene>
<protein>
    <submittedName>
        <fullName evidence="1">Uncharacterized protein</fullName>
    </submittedName>
</protein>
<proteinExistence type="predicted"/>
<evidence type="ECO:0000313" key="2">
    <source>
        <dbReference type="Proteomes" id="UP001552299"/>
    </source>
</evidence>
<dbReference type="AlphaFoldDB" id="A0ABD0V7G7"/>
<evidence type="ECO:0000313" key="1">
    <source>
        <dbReference type="EMBL" id="KAL0920925.1"/>
    </source>
</evidence>